<dbReference type="Gene3D" id="3.40.50.10490">
    <property type="entry name" value="Glucose-6-phosphate isomerase like protein, domain 1"/>
    <property type="match status" value="1"/>
</dbReference>
<dbReference type="InterPro" id="IPR035472">
    <property type="entry name" value="RpiR-like_SIS"/>
</dbReference>
<dbReference type="InterPro" id="IPR001347">
    <property type="entry name" value="SIS_dom"/>
</dbReference>
<keyword evidence="2" id="KW-0238">DNA-binding</keyword>
<evidence type="ECO:0000313" key="6">
    <source>
        <dbReference type="EMBL" id="SER42829.1"/>
    </source>
</evidence>
<dbReference type="OrthoDB" id="3684496at2"/>
<dbReference type="SUPFAM" id="SSF53697">
    <property type="entry name" value="SIS domain"/>
    <property type="match status" value="1"/>
</dbReference>
<dbReference type="Gene3D" id="1.10.10.10">
    <property type="entry name" value="Winged helix-like DNA-binding domain superfamily/Winged helix DNA-binding domain"/>
    <property type="match status" value="1"/>
</dbReference>
<keyword evidence="3" id="KW-0804">Transcription</keyword>
<protein>
    <submittedName>
        <fullName evidence="6">Transcriptional regulator, RpiR family</fullName>
    </submittedName>
</protein>
<dbReference type="GO" id="GO:0003700">
    <property type="term" value="F:DNA-binding transcription factor activity"/>
    <property type="evidence" value="ECO:0007669"/>
    <property type="project" value="InterPro"/>
</dbReference>
<sequence length="280" mass="31393">MNIRLQIKSQYSSYSPKEKLIADYILQCPSDFVYKSISELAQTLNVADSTIFQFTKKLGFSGFKEFKMEIAIQENDLATTSIHENIEKNDSLLSMAHKVFDSNIATLTDTKKLLNETDLQNAVNYIKEANHLYFFGVGGSDIVATDAYHKFLRSSIPAFHSTDYHIQLIEAALLTEKDCIICISHSGESKETIKIAQTAKETGAKIIILTSHPNSTLALLGDIVFTSMSEEIDFRSEALSSRLGQLSILDSIYVMVMFTNYEKSLNTIKKVRTIISDIKS</sequence>
<dbReference type="InterPro" id="IPR000281">
    <property type="entry name" value="HTH_RpiR"/>
</dbReference>
<dbReference type="RefSeq" id="WP_089747836.1">
    <property type="nucleotide sequence ID" value="NZ_FOGF01000050.1"/>
</dbReference>
<accession>A0A1H9P4S7</accession>
<dbReference type="PANTHER" id="PTHR30514:SF10">
    <property type="entry name" value="MURR_RPIR FAMILY TRANSCRIPTIONAL REGULATOR"/>
    <property type="match status" value="1"/>
</dbReference>
<evidence type="ECO:0000256" key="3">
    <source>
        <dbReference type="ARBA" id="ARBA00023163"/>
    </source>
</evidence>
<dbReference type="InterPro" id="IPR009057">
    <property type="entry name" value="Homeodomain-like_sf"/>
</dbReference>
<evidence type="ECO:0000259" key="5">
    <source>
        <dbReference type="PROSITE" id="PS51464"/>
    </source>
</evidence>
<evidence type="ECO:0000256" key="1">
    <source>
        <dbReference type="ARBA" id="ARBA00023015"/>
    </source>
</evidence>
<dbReference type="InterPro" id="IPR036388">
    <property type="entry name" value="WH-like_DNA-bd_sf"/>
</dbReference>
<dbReference type="EMBL" id="FOGF01000050">
    <property type="protein sequence ID" value="SER42829.1"/>
    <property type="molecule type" value="Genomic_DNA"/>
</dbReference>
<keyword evidence="1" id="KW-0805">Transcription regulation</keyword>
<keyword evidence="7" id="KW-1185">Reference proteome</keyword>
<dbReference type="CDD" id="cd05013">
    <property type="entry name" value="SIS_RpiR"/>
    <property type="match status" value="1"/>
</dbReference>
<proteinExistence type="predicted"/>
<dbReference type="AlphaFoldDB" id="A0A1H9P4S7"/>
<feature type="domain" description="SIS" evidence="5">
    <location>
        <begin position="122"/>
        <end position="262"/>
    </location>
</feature>
<name>A0A1H9P4S7_9LACT</name>
<evidence type="ECO:0000313" key="7">
    <source>
        <dbReference type="Proteomes" id="UP000198556"/>
    </source>
</evidence>
<dbReference type="STRING" id="137733.SAMN05421767_15011"/>
<dbReference type="PANTHER" id="PTHR30514">
    <property type="entry name" value="GLUCOKINASE"/>
    <property type="match status" value="1"/>
</dbReference>
<feature type="domain" description="HTH rpiR-type" evidence="4">
    <location>
        <begin position="1"/>
        <end position="77"/>
    </location>
</feature>
<gene>
    <name evidence="6" type="ORF">SAMN05421767_15011</name>
</gene>
<dbReference type="Pfam" id="PF01380">
    <property type="entry name" value="SIS"/>
    <property type="match status" value="1"/>
</dbReference>
<dbReference type="PROSITE" id="PS51464">
    <property type="entry name" value="SIS"/>
    <property type="match status" value="1"/>
</dbReference>
<dbReference type="SUPFAM" id="SSF46689">
    <property type="entry name" value="Homeodomain-like"/>
    <property type="match status" value="1"/>
</dbReference>
<evidence type="ECO:0000259" key="4">
    <source>
        <dbReference type="PROSITE" id="PS51071"/>
    </source>
</evidence>
<dbReference type="Proteomes" id="UP000198556">
    <property type="component" value="Unassembled WGS sequence"/>
</dbReference>
<reference evidence="6 7" key="1">
    <citation type="submission" date="2016-10" db="EMBL/GenBank/DDBJ databases">
        <authorList>
            <person name="de Groot N.N."/>
        </authorList>
    </citation>
    <scope>NUCLEOTIDE SEQUENCE [LARGE SCALE GENOMIC DNA]</scope>
    <source>
        <strain evidence="6 7">DSM 15827</strain>
    </source>
</reference>
<organism evidence="6 7">
    <name type="scientific">Granulicatella balaenopterae</name>
    <dbReference type="NCBI Taxonomy" id="137733"/>
    <lineage>
        <taxon>Bacteria</taxon>
        <taxon>Bacillati</taxon>
        <taxon>Bacillota</taxon>
        <taxon>Bacilli</taxon>
        <taxon>Lactobacillales</taxon>
        <taxon>Carnobacteriaceae</taxon>
        <taxon>Granulicatella</taxon>
    </lineage>
</organism>
<dbReference type="PROSITE" id="PS51071">
    <property type="entry name" value="HTH_RPIR"/>
    <property type="match status" value="1"/>
</dbReference>
<dbReference type="InterPro" id="IPR046348">
    <property type="entry name" value="SIS_dom_sf"/>
</dbReference>
<dbReference type="GO" id="GO:1901135">
    <property type="term" value="P:carbohydrate derivative metabolic process"/>
    <property type="evidence" value="ECO:0007669"/>
    <property type="project" value="InterPro"/>
</dbReference>
<dbReference type="GO" id="GO:0003677">
    <property type="term" value="F:DNA binding"/>
    <property type="evidence" value="ECO:0007669"/>
    <property type="project" value="UniProtKB-KW"/>
</dbReference>
<dbReference type="GO" id="GO:0097367">
    <property type="term" value="F:carbohydrate derivative binding"/>
    <property type="evidence" value="ECO:0007669"/>
    <property type="project" value="InterPro"/>
</dbReference>
<evidence type="ECO:0000256" key="2">
    <source>
        <dbReference type="ARBA" id="ARBA00023125"/>
    </source>
</evidence>
<dbReference type="InterPro" id="IPR047640">
    <property type="entry name" value="RpiR-like"/>
</dbReference>
<dbReference type="Pfam" id="PF01418">
    <property type="entry name" value="HTH_6"/>
    <property type="match status" value="1"/>
</dbReference>